<sequence>MVSLSKELREAIEGCCNNDRKSQEYIHRRYYQTLLPICLRYTRNMDQAEDILQNSFIKIFNSIDRYGYKGSFEGWLKRIVVNTSIDFHRSRKSDFLLLPEDKQMEDFDREEEGDEEWNYPYSPKQVMEAIQQLTPAYKMVFNLYVIEDYTHKEIADMLGVSIGTSKSNLLKAKARLRKILEENFEKTEL</sequence>
<dbReference type="OrthoDB" id="1056775at2"/>
<evidence type="ECO:0000313" key="7">
    <source>
        <dbReference type="EMBL" id="TXC81649.1"/>
    </source>
</evidence>
<dbReference type="RefSeq" id="WP_147013560.1">
    <property type="nucleotide sequence ID" value="NZ_VORB01000003.1"/>
</dbReference>
<dbReference type="Gene3D" id="1.10.10.10">
    <property type="entry name" value="Winged helix-like DNA-binding domain superfamily/Winged helix DNA-binding domain"/>
    <property type="match status" value="1"/>
</dbReference>
<evidence type="ECO:0000256" key="2">
    <source>
        <dbReference type="ARBA" id="ARBA00023015"/>
    </source>
</evidence>
<evidence type="ECO:0000256" key="4">
    <source>
        <dbReference type="ARBA" id="ARBA00023163"/>
    </source>
</evidence>
<dbReference type="InterPro" id="IPR039425">
    <property type="entry name" value="RNA_pol_sigma-70-like"/>
</dbReference>
<feature type="domain" description="RNA polymerase sigma factor 70 region 4 type 2" evidence="6">
    <location>
        <begin position="125"/>
        <end position="176"/>
    </location>
</feature>
<dbReference type="Proteomes" id="UP000321168">
    <property type="component" value="Unassembled WGS sequence"/>
</dbReference>
<protein>
    <submittedName>
        <fullName evidence="7">RNA polymerase sigma factor</fullName>
    </submittedName>
</protein>
<organism evidence="7 8">
    <name type="scientific">Luteibaculum oceani</name>
    <dbReference type="NCBI Taxonomy" id="1294296"/>
    <lineage>
        <taxon>Bacteria</taxon>
        <taxon>Pseudomonadati</taxon>
        <taxon>Bacteroidota</taxon>
        <taxon>Flavobacteriia</taxon>
        <taxon>Flavobacteriales</taxon>
        <taxon>Luteibaculaceae</taxon>
        <taxon>Luteibaculum</taxon>
    </lineage>
</organism>
<dbReference type="PANTHER" id="PTHR43133">
    <property type="entry name" value="RNA POLYMERASE ECF-TYPE SIGMA FACTO"/>
    <property type="match status" value="1"/>
</dbReference>
<evidence type="ECO:0000259" key="5">
    <source>
        <dbReference type="Pfam" id="PF04542"/>
    </source>
</evidence>
<dbReference type="GO" id="GO:0016987">
    <property type="term" value="F:sigma factor activity"/>
    <property type="evidence" value="ECO:0007669"/>
    <property type="project" value="UniProtKB-KW"/>
</dbReference>
<feature type="domain" description="RNA polymerase sigma-70 region 2" evidence="5">
    <location>
        <begin position="28"/>
        <end position="92"/>
    </location>
</feature>
<evidence type="ECO:0000313" key="8">
    <source>
        <dbReference type="Proteomes" id="UP000321168"/>
    </source>
</evidence>
<dbReference type="GO" id="GO:0003677">
    <property type="term" value="F:DNA binding"/>
    <property type="evidence" value="ECO:0007669"/>
    <property type="project" value="InterPro"/>
</dbReference>
<accession>A0A5C6V935</accession>
<dbReference type="InterPro" id="IPR036388">
    <property type="entry name" value="WH-like_DNA-bd_sf"/>
</dbReference>
<dbReference type="NCBIfam" id="TIGR02937">
    <property type="entry name" value="sigma70-ECF"/>
    <property type="match status" value="1"/>
</dbReference>
<dbReference type="AlphaFoldDB" id="A0A5C6V935"/>
<dbReference type="InterPro" id="IPR014284">
    <property type="entry name" value="RNA_pol_sigma-70_dom"/>
</dbReference>
<dbReference type="Pfam" id="PF04542">
    <property type="entry name" value="Sigma70_r2"/>
    <property type="match status" value="1"/>
</dbReference>
<dbReference type="SUPFAM" id="SSF88946">
    <property type="entry name" value="Sigma2 domain of RNA polymerase sigma factors"/>
    <property type="match status" value="1"/>
</dbReference>
<dbReference type="Pfam" id="PF08281">
    <property type="entry name" value="Sigma70_r4_2"/>
    <property type="match status" value="1"/>
</dbReference>
<dbReference type="Gene3D" id="1.10.1740.10">
    <property type="match status" value="1"/>
</dbReference>
<comment type="caution">
    <text evidence="7">The sequence shown here is derived from an EMBL/GenBank/DDBJ whole genome shotgun (WGS) entry which is preliminary data.</text>
</comment>
<dbReference type="SUPFAM" id="SSF88659">
    <property type="entry name" value="Sigma3 and sigma4 domains of RNA polymerase sigma factors"/>
    <property type="match status" value="1"/>
</dbReference>
<keyword evidence="4" id="KW-0804">Transcription</keyword>
<dbReference type="InterPro" id="IPR013249">
    <property type="entry name" value="RNA_pol_sigma70_r4_t2"/>
</dbReference>
<dbReference type="PANTHER" id="PTHR43133:SF46">
    <property type="entry name" value="RNA POLYMERASE SIGMA-70 FACTOR ECF SUBFAMILY"/>
    <property type="match status" value="1"/>
</dbReference>
<comment type="similarity">
    <text evidence="1">Belongs to the sigma-70 factor family. ECF subfamily.</text>
</comment>
<dbReference type="GO" id="GO:0006352">
    <property type="term" value="P:DNA-templated transcription initiation"/>
    <property type="evidence" value="ECO:0007669"/>
    <property type="project" value="InterPro"/>
</dbReference>
<dbReference type="InterPro" id="IPR013324">
    <property type="entry name" value="RNA_pol_sigma_r3/r4-like"/>
</dbReference>
<dbReference type="InterPro" id="IPR013325">
    <property type="entry name" value="RNA_pol_sigma_r2"/>
</dbReference>
<name>A0A5C6V935_9FLAO</name>
<evidence type="ECO:0000256" key="1">
    <source>
        <dbReference type="ARBA" id="ARBA00010641"/>
    </source>
</evidence>
<dbReference type="InterPro" id="IPR007627">
    <property type="entry name" value="RNA_pol_sigma70_r2"/>
</dbReference>
<evidence type="ECO:0000256" key="3">
    <source>
        <dbReference type="ARBA" id="ARBA00023082"/>
    </source>
</evidence>
<evidence type="ECO:0000259" key="6">
    <source>
        <dbReference type="Pfam" id="PF08281"/>
    </source>
</evidence>
<dbReference type="EMBL" id="VORB01000003">
    <property type="protein sequence ID" value="TXC81649.1"/>
    <property type="molecule type" value="Genomic_DNA"/>
</dbReference>
<keyword evidence="3" id="KW-0731">Sigma factor</keyword>
<keyword evidence="8" id="KW-1185">Reference proteome</keyword>
<keyword evidence="2" id="KW-0805">Transcription regulation</keyword>
<reference evidence="7 8" key="1">
    <citation type="submission" date="2019-08" db="EMBL/GenBank/DDBJ databases">
        <title>Genome of Luteibaculum oceani JCM 18817.</title>
        <authorList>
            <person name="Bowman J.P."/>
        </authorList>
    </citation>
    <scope>NUCLEOTIDE SEQUENCE [LARGE SCALE GENOMIC DNA]</scope>
    <source>
        <strain evidence="7 8">JCM 18817</strain>
    </source>
</reference>
<dbReference type="CDD" id="cd06171">
    <property type="entry name" value="Sigma70_r4"/>
    <property type="match status" value="1"/>
</dbReference>
<proteinExistence type="inferred from homology"/>
<gene>
    <name evidence="7" type="ORF">FRX97_03795</name>
</gene>